<organism evidence="1 2">
    <name type="scientific">Aspergillus keveii</name>
    <dbReference type="NCBI Taxonomy" id="714993"/>
    <lineage>
        <taxon>Eukaryota</taxon>
        <taxon>Fungi</taxon>
        <taxon>Dikarya</taxon>
        <taxon>Ascomycota</taxon>
        <taxon>Pezizomycotina</taxon>
        <taxon>Eurotiomycetes</taxon>
        <taxon>Eurotiomycetidae</taxon>
        <taxon>Eurotiales</taxon>
        <taxon>Aspergillaceae</taxon>
        <taxon>Aspergillus</taxon>
        <taxon>Aspergillus subgen. Nidulantes</taxon>
    </lineage>
</organism>
<sequence>MRLDPRITYQDIIDRVIPHLRPLISAEEIHRRRREFGRAFSVACWGPGMSDVEDFVRRTLVLSHIDPQTNSTRGLTPGLVNPRHGLSSRRIPTPAGFDTPGPHLAYIRGQIQTTNPQYGATFGIEVPDGWLLPSARDGSKAATIPPIEEIARGYLQDTSYASMQQQNKLNAFRPPIIVPNAPQTNNQQILPPIPVFLSDAQKIVALEVLGHCSTRTDAEAYSIIRTECHQRFHSF</sequence>
<dbReference type="EMBL" id="JBFTWV010000195">
    <property type="protein sequence ID" value="KAL2784085.1"/>
    <property type="molecule type" value="Genomic_DNA"/>
</dbReference>
<evidence type="ECO:0000313" key="1">
    <source>
        <dbReference type="EMBL" id="KAL2784085.1"/>
    </source>
</evidence>
<protein>
    <submittedName>
        <fullName evidence="1">Uncharacterized protein</fullName>
    </submittedName>
</protein>
<reference evidence="1 2" key="1">
    <citation type="submission" date="2024-07" db="EMBL/GenBank/DDBJ databases">
        <title>Section-level genome sequencing and comparative genomics of Aspergillus sections Usti and Cavernicolus.</title>
        <authorList>
            <consortium name="Lawrence Berkeley National Laboratory"/>
            <person name="Nybo J.L."/>
            <person name="Vesth T.C."/>
            <person name="Theobald S."/>
            <person name="Frisvad J.C."/>
            <person name="Larsen T.O."/>
            <person name="Kjaerboelling I."/>
            <person name="Rothschild-Mancinelli K."/>
            <person name="Lyhne E.K."/>
            <person name="Kogle M.E."/>
            <person name="Barry K."/>
            <person name="Clum A."/>
            <person name="Na H."/>
            <person name="Ledsgaard L."/>
            <person name="Lin J."/>
            <person name="Lipzen A."/>
            <person name="Kuo A."/>
            <person name="Riley R."/>
            <person name="Mondo S."/>
            <person name="Labutti K."/>
            <person name="Haridas S."/>
            <person name="Pangalinan J."/>
            <person name="Salamov A.A."/>
            <person name="Simmons B.A."/>
            <person name="Magnuson J.K."/>
            <person name="Chen J."/>
            <person name="Drula E."/>
            <person name="Henrissat B."/>
            <person name="Wiebenga A."/>
            <person name="Lubbers R.J."/>
            <person name="Gomes A.C."/>
            <person name="Makela M.R."/>
            <person name="Stajich J."/>
            <person name="Grigoriev I.V."/>
            <person name="Mortensen U.H."/>
            <person name="De Vries R.P."/>
            <person name="Baker S.E."/>
            <person name="Andersen M.R."/>
        </authorList>
    </citation>
    <scope>NUCLEOTIDE SEQUENCE [LARGE SCALE GENOMIC DNA]</scope>
    <source>
        <strain evidence="1 2">CBS 209.92</strain>
    </source>
</reference>
<name>A0ABR4FLH0_9EURO</name>
<dbReference type="Proteomes" id="UP001610563">
    <property type="component" value="Unassembled WGS sequence"/>
</dbReference>
<proteinExistence type="predicted"/>
<gene>
    <name evidence="1" type="ORF">BJX66DRAFT_96433</name>
</gene>
<comment type="caution">
    <text evidence="1">The sequence shown here is derived from an EMBL/GenBank/DDBJ whole genome shotgun (WGS) entry which is preliminary data.</text>
</comment>
<accession>A0ABR4FLH0</accession>
<evidence type="ECO:0000313" key="2">
    <source>
        <dbReference type="Proteomes" id="UP001610563"/>
    </source>
</evidence>
<keyword evidence="2" id="KW-1185">Reference proteome</keyword>